<reference evidence="1" key="1">
    <citation type="submission" date="2018-06" db="EMBL/GenBank/DDBJ databases">
        <authorList>
            <person name="Zhirakovskaya E."/>
        </authorList>
    </citation>
    <scope>NUCLEOTIDE SEQUENCE</scope>
</reference>
<feature type="non-terminal residue" evidence="1">
    <location>
        <position position="123"/>
    </location>
</feature>
<dbReference type="InterPro" id="IPR052724">
    <property type="entry name" value="GT117_domain-containing"/>
</dbReference>
<dbReference type="AlphaFoldDB" id="A0A3B0U4D3"/>
<dbReference type="PANTHER" id="PTHR16214">
    <property type="entry name" value="TRANSMEMBRANE PROTEIN 260"/>
    <property type="match status" value="1"/>
</dbReference>
<protein>
    <submittedName>
        <fullName evidence="1">Putative membrane protein</fullName>
    </submittedName>
</protein>
<proteinExistence type="predicted"/>
<dbReference type="PANTHER" id="PTHR16214:SF3">
    <property type="entry name" value="TRANSMEMBRANE PROTEIN 260"/>
    <property type="match status" value="1"/>
</dbReference>
<accession>A0A3B0U4D3</accession>
<evidence type="ECO:0000313" key="1">
    <source>
        <dbReference type="EMBL" id="VAW25871.1"/>
    </source>
</evidence>
<sequence length="123" mass="13678">MNYSKVNNIIGWIVFIIAAATYSLTVEPTAGFWDVGEFIAVSYKLMVPHPPGAPLFLLMGRMVSFLAMGDTQMVAFWINMLSAMAAAFGILFMFWSITLIGQKILKVKESEIDTAQMIKLMMA</sequence>
<dbReference type="InterPro" id="IPR021280">
    <property type="entry name" value="TMEM260-like"/>
</dbReference>
<name>A0A3B0U4D3_9ZZZZ</name>
<gene>
    <name evidence="1" type="ORF">MNBD_BACTEROID06-1353</name>
</gene>
<dbReference type="EMBL" id="UOES01000031">
    <property type="protein sequence ID" value="VAW25871.1"/>
    <property type="molecule type" value="Genomic_DNA"/>
</dbReference>
<dbReference type="Pfam" id="PF11028">
    <property type="entry name" value="TMEM260-like"/>
    <property type="match status" value="1"/>
</dbReference>
<organism evidence="1">
    <name type="scientific">hydrothermal vent metagenome</name>
    <dbReference type="NCBI Taxonomy" id="652676"/>
    <lineage>
        <taxon>unclassified sequences</taxon>
        <taxon>metagenomes</taxon>
        <taxon>ecological metagenomes</taxon>
    </lineage>
</organism>